<dbReference type="AlphaFoldDB" id="A0A367FA75"/>
<dbReference type="InterPro" id="IPR036819">
    <property type="entry name" value="Subtilisin_inhibitor-like_sf"/>
</dbReference>
<dbReference type="GO" id="GO:0004867">
    <property type="term" value="F:serine-type endopeptidase inhibitor activity"/>
    <property type="evidence" value="ECO:0007669"/>
    <property type="project" value="UniProtKB-KW"/>
</dbReference>
<feature type="chain" id="PRO_5016818971" evidence="9">
    <location>
        <begin position="31"/>
        <end position="143"/>
    </location>
</feature>
<feature type="domain" description="Subtilisin inhibitor" evidence="10">
    <location>
        <begin position="47"/>
        <end position="129"/>
    </location>
</feature>
<protein>
    <submittedName>
        <fullName evidence="11">Protease inhibitor SIL-V5</fullName>
    </submittedName>
</protein>
<dbReference type="PROSITE" id="PS00999">
    <property type="entry name" value="SSI"/>
    <property type="match status" value="1"/>
</dbReference>
<evidence type="ECO:0000256" key="3">
    <source>
        <dbReference type="ARBA" id="ARBA00011738"/>
    </source>
</evidence>
<name>A0A367FA75_9ACTN</name>
<keyword evidence="4" id="KW-0964">Secreted</keyword>
<evidence type="ECO:0000256" key="7">
    <source>
        <dbReference type="ARBA" id="ARBA00023157"/>
    </source>
</evidence>
<evidence type="ECO:0000256" key="9">
    <source>
        <dbReference type="SAM" id="SignalP"/>
    </source>
</evidence>
<dbReference type="Gene3D" id="3.30.350.10">
    <property type="entry name" value="Subtilisin inhibitor-like"/>
    <property type="match status" value="1"/>
</dbReference>
<dbReference type="PRINTS" id="PR00294">
    <property type="entry name" value="SSBTLNINHBTR"/>
</dbReference>
<dbReference type="InterPro" id="IPR023549">
    <property type="entry name" value="Subtilisin_inhibitor"/>
</dbReference>
<comment type="similarity">
    <text evidence="2 8">Belongs to the protease inhibitor I16 (SSI) family.</text>
</comment>
<comment type="subcellular location">
    <subcellularLocation>
        <location evidence="1">Secreted</location>
    </subcellularLocation>
</comment>
<evidence type="ECO:0000259" key="10">
    <source>
        <dbReference type="Pfam" id="PF00720"/>
    </source>
</evidence>
<evidence type="ECO:0000256" key="4">
    <source>
        <dbReference type="ARBA" id="ARBA00022525"/>
    </source>
</evidence>
<evidence type="ECO:0000313" key="12">
    <source>
        <dbReference type="Proteomes" id="UP000252914"/>
    </source>
</evidence>
<organism evidence="11 12">
    <name type="scientific">Streptomyces diacarni</name>
    <dbReference type="NCBI Taxonomy" id="2800381"/>
    <lineage>
        <taxon>Bacteria</taxon>
        <taxon>Bacillati</taxon>
        <taxon>Actinomycetota</taxon>
        <taxon>Actinomycetes</taxon>
        <taxon>Kitasatosporales</taxon>
        <taxon>Streptomycetaceae</taxon>
        <taxon>Streptomyces</taxon>
    </lineage>
</organism>
<evidence type="ECO:0000256" key="6">
    <source>
        <dbReference type="ARBA" id="ARBA00022900"/>
    </source>
</evidence>
<dbReference type="SUPFAM" id="SSF55399">
    <property type="entry name" value="Subtilisin inhibitor"/>
    <property type="match status" value="1"/>
</dbReference>
<sequence length="143" mass="14924">MLARHPFAAVAAVALTAAALPLIGTQTATAQTAAHPSGSASTVRPGLFLTVSGSEDTWIRGVRLLCEPTPHGRHPKAAEACTALDRAGGDLDALPDATGPCTMEYDPVTVSAEGRHRGERVAWKKTFPNTCVMRSATGPVFDF</sequence>
<evidence type="ECO:0000256" key="1">
    <source>
        <dbReference type="ARBA" id="ARBA00004613"/>
    </source>
</evidence>
<dbReference type="InterPro" id="IPR020054">
    <property type="entry name" value="Prot_inh_SSI_I16_CS"/>
</dbReference>
<dbReference type="Pfam" id="PF00720">
    <property type="entry name" value="SSI"/>
    <property type="match status" value="1"/>
</dbReference>
<keyword evidence="6 8" id="KW-0722">Serine protease inhibitor</keyword>
<keyword evidence="7" id="KW-1015">Disulfide bond</keyword>
<proteinExistence type="inferred from homology"/>
<gene>
    <name evidence="11" type="ORF">DTL70_06330</name>
</gene>
<evidence type="ECO:0000256" key="5">
    <source>
        <dbReference type="ARBA" id="ARBA00022690"/>
    </source>
</evidence>
<evidence type="ECO:0000256" key="8">
    <source>
        <dbReference type="RuleBase" id="RU003471"/>
    </source>
</evidence>
<comment type="subunit">
    <text evidence="3">Homodimer.</text>
</comment>
<dbReference type="Proteomes" id="UP000252914">
    <property type="component" value="Unassembled WGS sequence"/>
</dbReference>
<evidence type="ECO:0000256" key="2">
    <source>
        <dbReference type="ARBA" id="ARBA00010472"/>
    </source>
</evidence>
<dbReference type="EMBL" id="QOIN01000033">
    <property type="protein sequence ID" value="RCG26752.1"/>
    <property type="molecule type" value="Genomic_DNA"/>
</dbReference>
<accession>A0A367FA75</accession>
<keyword evidence="5 8" id="KW-0646">Protease inhibitor</keyword>
<keyword evidence="9" id="KW-0732">Signal</keyword>
<reference evidence="11 12" key="1">
    <citation type="submission" date="2018-06" db="EMBL/GenBank/DDBJ databases">
        <title>Streptomyces reniochalinae sp. nov. and Streptomyces diacarnus sp. nov. from marine sponges.</title>
        <authorList>
            <person name="Li L."/>
        </authorList>
    </citation>
    <scope>NUCLEOTIDE SEQUENCE [LARGE SCALE GENOMIC DNA]</scope>
    <source>
        <strain evidence="11 12">LHW51701</strain>
    </source>
</reference>
<comment type="caution">
    <text evidence="11">The sequence shown here is derived from an EMBL/GenBank/DDBJ whole genome shotgun (WGS) entry which is preliminary data.</text>
</comment>
<evidence type="ECO:0000313" key="11">
    <source>
        <dbReference type="EMBL" id="RCG26752.1"/>
    </source>
</evidence>
<dbReference type="GO" id="GO:0005576">
    <property type="term" value="C:extracellular region"/>
    <property type="evidence" value="ECO:0007669"/>
    <property type="project" value="UniProtKB-SubCell"/>
</dbReference>
<dbReference type="InterPro" id="IPR000691">
    <property type="entry name" value="Prot_inh_I16_SSI"/>
</dbReference>
<keyword evidence="12" id="KW-1185">Reference proteome</keyword>
<feature type="signal peptide" evidence="9">
    <location>
        <begin position="1"/>
        <end position="30"/>
    </location>
</feature>